<dbReference type="Gene3D" id="3.30.300.30">
    <property type="match status" value="1"/>
</dbReference>
<dbReference type="Pfam" id="PF00501">
    <property type="entry name" value="AMP-binding"/>
    <property type="match status" value="1"/>
</dbReference>
<evidence type="ECO:0000259" key="4">
    <source>
        <dbReference type="Pfam" id="PF00501"/>
    </source>
</evidence>
<sequence length="558" mass="63119">MIQQNFIELYENSFKKYWNLPAITNYNNATTYTYANVAKVVAKVHLLLKESGVQKGDKISLIGKDSAEWCMVYLGVITYGAVIVPILQDFHANDILHIIEHSDSRVVFVSQSHYKVMEPSRMGAVSVVIDIDSLKPLEEFSINKSLVSLDVEALFREKYPNDFTKEDIAYPHISNDEVMLINYTSGTTGYSKGVILTANNLAGNVTYANYLKLMFEQERVLCFLPMAHAYSCAFNFLTPMQCGTHIYVLGTTPTPSILVKALKEVKPHLIISVPLILEKIYKNVITPKISKGAAKFLIKTPLLSSVVYKKIRDTLFENMGGNFREFIVGGAALNEEVVDFLKKAKFPFTVGYGMTECAPLISYEHHQKYVANSCGKPLKEIMEVRIFEPDSATGIGEIQVRGENVCKGYYKNAEETEKLFTADGWLRTGDLGYMDRQKNIFIKGRSKTMLLGPSGQNIYTEGIEAKLTMMEYVGETLIVMNSSQKLVALIYPDVERVQKEKLTTEQLEQIMKQNIAHLNEQLASYEQVASFVLREEEFEKTPKRSIKRFLYTDILTNP</sequence>
<dbReference type="SUPFAM" id="SSF56801">
    <property type="entry name" value="Acetyl-CoA synthetase-like"/>
    <property type="match status" value="1"/>
</dbReference>
<feature type="domain" description="AMP-dependent synthetase/ligase" evidence="4">
    <location>
        <begin position="14"/>
        <end position="410"/>
    </location>
</feature>
<dbReference type="InterPro" id="IPR000873">
    <property type="entry name" value="AMP-dep_synth/lig_dom"/>
</dbReference>
<dbReference type="InterPro" id="IPR045851">
    <property type="entry name" value="AMP-bd_C_sf"/>
</dbReference>
<dbReference type="RefSeq" id="WP_036790354.1">
    <property type="nucleotide sequence ID" value="NZ_JQZV01000009.1"/>
</dbReference>
<comment type="catalytic activity">
    <reaction evidence="3">
        <text>a long-chain fatty acid + ATP + CoA = a long-chain fatty acyl-CoA + AMP + diphosphate</text>
        <dbReference type="Rhea" id="RHEA:15421"/>
        <dbReference type="ChEBI" id="CHEBI:30616"/>
        <dbReference type="ChEBI" id="CHEBI:33019"/>
        <dbReference type="ChEBI" id="CHEBI:57287"/>
        <dbReference type="ChEBI" id="CHEBI:57560"/>
        <dbReference type="ChEBI" id="CHEBI:83139"/>
        <dbReference type="ChEBI" id="CHEBI:456215"/>
        <dbReference type="EC" id="6.2.1.3"/>
    </reaction>
    <physiologicalReaction direction="left-to-right" evidence="3">
        <dbReference type="Rhea" id="RHEA:15422"/>
    </physiologicalReaction>
</comment>
<dbReference type="PANTHER" id="PTHR43272">
    <property type="entry name" value="LONG-CHAIN-FATTY-ACID--COA LIGASE"/>
    <property type="match status" value="1"/>
</dbReference>
<name>A0ABR4XL22_9PORP</name>
<dbReference type="Gene3D" id="3.40.50.12780">
    <property type="entry name" value="N-terminal domain of ligase-like"/>
    <property type="match status" value="1"/>
</dbReference>
<keyword evidence="1" id="KW-0547">Nucleotide-binding</keyword>
<keyword evidence="6" id="KW-1185">Reference proteome</keyword>
<dbReference type="InterPro" id="IPR020845">
    <property type="entry name" value="AMP-binding_CS"/>
</dbReference>
<proteinExistence type="predicted"/>
<evidence type="ECO:0000256" key="1">
    <source>
        <dbReference type="ARBA" id="ARBA00022741"/>
    </source>
</evidence>
<dbReference type="PROSITE" id="PS00455">
    <property type="entry name" value="AMP_BINDING"/>
    <property type="match status" value="1"/>
</dbReference>
<organism evidence="5 6">
    <name type="scientific">Porphyromonas canoris</name>
    <dbReference type="NCBI Taxonomy" id="36875"/>
    <lineage>
        <taxon>Bacteria</taxon>
        <taxon>Pseudomonadati</taxon>
        <taxon>Bacteroidota</taxon>
        <taxon>Bacteroidia</taxon>
        <taxon>Bacteroidales</taxon>
        <taxon>Porphyromonadaceae</taxon>
        <taxon>Porphyromonas</taxon>
    </lineage>
</organism>
<dbReference type="GO" id="GO:0016874">
    <property type="term" value="F:ligase activity"/>
    <property type="evidence" value="ECO:0007669"/>
    <property type="project" value="UniProtKB-KW"/>
</dbReference>
<dbReference type="InterPro" id="IPR042099">
    <property type="entry name" value="ANL_N_sf"/>
</dbReference>
<evidence type="ECO:0000313" key="5">
    <source>
        <dbReference type="EMBL" id="KGN92570.1"/>
    </source>
</evidence>
<keyword evidence="5" id="KW-0436">Ligase</keyword>
<evidence type="ECO:0000256" key="2">
    <source>
        <dbReference type="ARBA" id="ARBA00022840"/>
    </source>
</evidence>
<dbReference type="EMBL" id="JQZV01000009">
    <property type="protein sequence ID" value="KGN92570.1"/>
    <property type="molecule type" value="Genomic_DNA"/>
</dbReference>
<dbReference type="PANTHER" id="PTHR43272:SF33">
    <property type="entry name" value="AMP-BINDING DOMAIN-CONTAINING PROTEIN-RELATED"/>
    <property type="match status" value="1"/>
</dbReference>
<evidence type="ECO:0000256" key="3">
    <source>
        <dbReference type="ARBA" id="ARBA00024484"/>
    </source>
</evidence>
<keyword evidence="2" id="KW-0067">ATP-binding</keyword>
<gene>
    <name evidence="5" type="ORF">HQ43_04820</name>
</gene>
<protein>
    <submittedName>
        <fullName evidence="5">Long-chain fatty acid--CoA ligase</fullName>
    </submittedName>
</protein>
<accession>A0ABR4XL22</accession>
<evidence type="ECO:0000313" key="6">
    <source>
        <dbReference type="Proteomes" id="UP000030101"/>
    </source>
</evidence>
<dbReference type="Proteomes" id="UP000030101">
    <property type="component" value="Unassembled WGS sequence"/>
</dbReference>
<reference evidence="5 6" key="1">
    <citation type="submission" date="2014-08" db="EMBL/GenBank/DDBJ databases">
        <title>Porphyromonas canoris strain:OH2762 Genome sequencing.</title>
        <authorList>
            <person name="Wallis C."/>
            <person name="Deusch O."/>
            <person name="O'Flynn C."/>
            <person name="Davis I."/>
            <person name="Jospin G."/>
            <person name="Darling A.E."/>
            <person name="Coil D.A."/>
            <person name="Alexiev A."/>
            <person name="Horsfall A."/>
            <person name="Kirkwood N."/>
            <person name="Harris S."/>
            <person name="Eisen J.A."/>
        </authorList>
    </citation>
    <scope>NUCLEOTIDE SEQUENCE [LARGE SCALE GENOMIC DNA]</scope>
    <source>
        <strain evidence="6">COT-108 OH2762</strain>
    </source>
</reference>
<comment type="caution">
    <text evidence="5">The sequence shown here is derived from an EMBL/GenBank/DDBJ whole genome shotgun (WGS) entry which is preliminary data.</text>
</comment>